<dbReference type="GO" id="GO:0005737">
    <property type="term" value="C:cytoplasm"/>
    <property type="evidence" value="ECO:0007669"/>
    <property type="project" value="TreeGrafter"/>
</dbReference>
<evidence type="ECO:0000313" key="1">
    <source>
        <dbReference type="EMBL" id="CAH2351991.1"/>
    </source>
</evidence>
<sequence>MTTTSTTLVSSPTPSFNVSDLKTQFNLKIVHSPDMPPSKIKEAPYTWEQTRYIVELNELELFSRSAEQTQRYQEFKKGLKLRGITIFKYLLCHQLDWYKPEDNGNKSVEEIEYDSQIVIKPEGSKLFANDNDLKVLYNHFPYYFGPDVVHLCIWSKIPIPADPESPFGDISSETRAQVESYIDRIIVKRFGISRENLVWFKNWESLQSVKAISHIHVIIRGITTEQLKELNVC</sequence>
<dbReference type="EMBL" id="CAKXYY010000005">
    <property type="protein sequence ID" value="CAH2351991.1"/>
    <property type="molecule type" value="Genomic_DNA"/>
</dbReference>
<proteinExistence type="predicted"/>
<dbReference type="AlphaFoldDB" id="A0A9P0QP84"/>
<gene>
    <name evidence="1" type="ORF">CLIB1423_05S03070</name>
</gene>
<evidence type="ECO:0000313" key="2">
    <source>
        <dbReference type="Proteomes" id="UP000837801"/>
    </source>
</evidence>
<dbReference type="Pfam" id="PF12239">
    <property type="entry name" value="DUF3605"/>
    <property type="match status" value="1"/>
</dbReference>
<reference evidence="1" key="1">
    <citation type="submission" date="2022-03" db="EMBL/GenBank/DDBJ databases">
        <authorList>
            <person name="Legras J.-L."/>
            <person name="Devillers H."/>
            <person name="Grondin C."/>
        </authorList>
    </citation>
    <scope>NUCLEOTIDE SEQUENCE</scope>
    <source>
        <strain evidence="1">CLIB 1423</strain>
    </source>
</reference>
<name>A0A9P0QP84_9ASCO</name>
<dbReference type="PANTHER" id="PTHR35020:SF2">
    <property type="entry name" value="N-ACETYLGLUCOSAMINE-INDUCED PROTEIN 1"/>
    <property type="match status" value="1"/>
</dbReference>
<protein>
    <submittedName>
        <fullName evidence="1">N-acetylglucosamine-induced protein 1</fullName>
    </submittedName>
</protein>
<keyword evidence="2" id="KW-1185">Reference proteome</keyword>
<comment type="caution">
    <text evidence="1">The sequence shown here is derived from an EMBL/GenBank/DDBJ whole genome shotgun (WGS) entry which is preliminary data.</text>
</comment>
<dbReference type="InterPro" id="IPR022036">
    <property type="entry name" value="DUF3605"/>
</dbReference>
<dbReference type="GO" id="GO:0006044">
    <property type="term" value="P:N-acetylglucosamine metabolic process"/>
    <property type="evidence" value="ECO:0007669"/>
    <property type="project" value="TreeGrafter"/>
</dbReference>
<accession>A0A9P0QP84</accession>
<dbReference type="OrthoDB" id="10053431at2759"/>
<organism evidence="1 2">
    <name type="scientific">[Candida] railenensis</name>
    <dbReference type="NCBI Taxonomy" id="45579"/>
    <lineage>
        <taxon>Eukaryota</taxon>
        <taxon>Fungi</taxon>
        <taxon>Dikarya</taxon>
        <taxon>Ascomycota</taxon>
        <taxon>Saccharomycotina</taxon>
        <taxon>Pichiomycetes</taxon>
        <taxon>Debaryomycetaceae</taxon>
        <taxon>Kurtzmaniella</taxon>
    </lineage>
</organism>
<dbReference type="PANTHER" id="PTHR35020">
    <property type="entry name" value="N-ACETYLGLUCOSAMINE-INDUCED PROTEIN 1"/>
    <property type="match status" value="1"/>
</dbReference>
<dbReference type="Proteomes" id="UP000837801">
    <property type="component" value="Unassembled WGS sequence"/>
</dbReference>